<feature type="active site" description="Proton donor" evidence="4">
    <location>
        <position position="291"/>
    </location>
</feature>
<keyword evidence="7" id="KW-1185">Reference proteome</keyword>
<organism evidence="6 7">
    <name type="scientific">Leifsonia aquatica</name>
    <name type="common">Corynebacterium aquaticum</name>
    <dbReference type="NCBI Taxonomy" id="144185"/>
    <lineage>
        <taxon>Bacteria</taxon>
        <taxon>Bacillati</taxon>
        <taxon>Actinomycetota</taxon>
        <taxon>Actinomycetes</taxon>
        <taxon>Micrococcales</taxon>
        <taxon>Microbacteriaceae</taxon>
        <taxon>Leifsonia</taxon>
    </lineage>
</organism>
<feature type="active site" description="Proton acceptor" evidence="4">
    <location>
        <position position="341"/>
    </location>
</feature>
<keyword evidence="3" id="KW-0378">Hydrolase</keyword>
<dbReference type="PIRSF" id="PIRSF001112">
    <property type="entry name" value="Epoxide_hydrolase"/>
    <property type="match status" value="1"/>
</dbReference>
<dbReference type="InterPro" id="IPR016292">
    <property type="entry name" value="Epoxide_hydrolase"/>
</dbReference>
<evidence type="ECO:0000256" key="4">
    <source>
        <dbReference type="PIRSR" id="PIRSR001112-1"/>
    </source>
</evidence>
<dbReference type="Pfam" id="PF06441">
    <property type="entry name" value="EHN"/>
    <property type="match status" value="1"/>
</dbReference>
<evidence type="ECO:0000256" key="2">
    <source>
        <dbReference type="ARBA" id="ARBA00022797"/>
    </source>
</evidence>
<gene>
    <name evidence="6" type="ORF">FHX33_001919</name>
</gene>
<dbReference type="Proteomes" id="UP000538196">
    <property type="component" value="Unassembled WGS sequence"/>
</dbReference>
<protein>
    <submittedName>
        <fullName evidence="6">Pimeloyl-ACP methyl ester carboxylesterase</fullName>
    </submittedName>
</protein>
<dbReference type="InterPro" id="IPR010497">
    <property type="entry name" value="Epoxide_hydro_N"/>
</dbReference>
<comment type="similarity">
    <text evidence="1">Belongs to the peptidase S33 family.</text>
</comment>
<reference evidence="6 7" key="1">
    <citation type="submission" date="2020-08" db="EMBL/GenBank/DDBJ databases">
        <title>Sequencing the genomes of 1000 actinobacteria strains.</title>
        <authorList>
            <person name="Klenk H.-P."/>
        </authorList>
    </citation>
    <scope>NUCLEOTIDE SEQUENCE [LARGE SCALE GENOMIC DNA]</scope>
    <source>
        <strain evidence="6 7">DSM 20146</strain>
    </source>
</reference>
<sequence length="364" mass="39615">MEDFRIRVTDDELTDLGQRLENTILPSPREAVDPADWSRGIPPAVLADLVEYWRTVYDWRAVERRLNGFEQHAVEIDGCRIHVARVGEARPGRLPIVLTHGWPYTFAAMLPLAEALSGELEVVAPSVPGYGFSSPLPGAYGSRAVAERWNTLMTEVLGHDRYLTYGEDVGAEVSDYLAATHPESVAGIVAAHASFSARERPGVELDDAERAFLASVAPAAESGYAHLQGTRPDTLAAALLDSPSGLLAWITEKVAGWSDGAALETFDVDDVLTNTMLYWISRSIGTSFRPYSDNAGGPLHPLIEVPAAIVIQTHEAAYPRSLAEKTYTDIRSFERLEHGGHFTAWEAPEAVASTVLALEAQVRG</sequence>
<feature type="active site" description="Nucleophile" evidence="4">
    <location>
        <position position="168"/>
    </location>
</feature>
<evidence type="ECO:0000313" key="6">
    <source>
        <dbReference type="EMBL" id="MBB2967187.1"/>
    </source>
</evidence>
<dbReference type="GO" id="GO:0097176">
    <property type="term" value="P:epoxide metabolic process"/>
    <property type="evidence" value="ECO:0007669"/>
    <property type="project" value="TreeGrafter"/>
</dbReference>
<feature type="domain" description="Epoxide hydrolase N-terminal" evidence="5">
    <location>
        <begin position="2"/>
        <end position="107"/>
    </location>
</feature>
<dbReference type="Gene3D" id="3.40.50.1820">
    <property type="entry name" value="alpha/beta hydrolase"/>
    <property type="match status" value="1"/>
</dbReference>
<dbReference type="PANTHER" id="PTHR21661">
    <property type="entry name" value="EPOXIDE HYDROLASE 1-RELATED"/>
    <property type="match status" value="1"/>
</dbReference>
<evidence type="ECO:0000259" key="5">
    <source>
        <dbReference type="Pfam" id="PF06441"/>
    </source>
</evidence>
<dbReference type="EMBL" id="JACHVP010000001">
    <property type="protein sequence ID" value="MBB2967187.1"/>
    <property type="molecule type" value="Genomic_DNA"/>
</dbReference>
<dbReference type="RefSeq" id="WP_021763157.1">
    <property type="nucleotide sequence ID" value="NZ_JACHVP010000001.1"/>
</dbReference>
<dbReference type="AlphaFoldDB" id="A0A7W4UW77"/>
<evidence type="ECO:0000313" key="7">
    <source>
        <dbReference type="Proteomes" id="UP000538196"/>
    </source>
</evidence>
<evidence type="ECO:0000256" key="1">
    <source>
        <dbReference type="ARBA" id="ARBA00010088"/>
    </source>
</evidence>
<comment type="caution">
    <text evidence="6">The sequence shown here is derived from an EMBL/GenBank/DDBJ whole genome shotgun (WGS) entry which is preliminary data.</text>
</comment>
<accession>A0A7W4UW77</accession>
<keyword evidence="2" id="KW-0058">Aromatic hydrocarbons catabolism</keyword>
<proteinExistence type="inferred from homology"/>
<dbReference type="PANTHER" id="PTHR21661:SF35">
    <property type="entry name" value="EPOXIDE HYDROLASE"/>
    <property type="match status" value="1"/>
</dbReference>
<evidence type="ECO:0000256" key="3">
    <source>
        <dbReference type="ARBA" id="ARBA00022801"/>
    </source>
</evidence>
<dbReference type="InterPro" id="IPR029058">
    <property type="entry name" value="AB_hydrolase_fold"/>
</dbReference>
<dbReference type="SUPFAM" id="SSF53474">
    <property type="entry name" value="alpha/beta-Hydrolases"/>
    <property type="match status" value="1"/>
</dbReference>
<dbReference type="GO" id="GO:0004301">
    <property type="term" value="F:epoxide hydrolase activity"/>
    <property type="evidence" value="ECO:0007669"/>
    <property type="project" value="TreeGrafter"/>
</dbReference>
<name>A0A7W4UW77_LEIAQ</name>